<feature type="domain" description="HMG box" evidence="7">
    <location>
        <begin position="142"/>
        <end position="210"/>
    </location>
</feature>
<keyword evidence="4 5" id="KW-0539">Nucleus</keyword>
<keyword evidence="3" id="KW-0804">Transcription</keyword>
<dbReference type="FunFam" id="1.10.30.10:FF:000008">
    <property type="entry name" value="transcription factor SOX-7"/>
    <property type="match status" value="1"/>
</dbReference>
<dbReference type="Pfam" id="PF00505">
    <property type="entry name" value="HMG_box"/>
    <property type="match status" value="1"/>
</dbReference>
<evidence type="ECO:0000259" key="7">
    <source>
        <dbReference type="PROSITE" id="PS50118"/>
    </source>
</evidence>
<dbReference type="PROSITE" id="PS50118">
    <property type="entry name" value="HMG_BOX_2"/>
    <property type="match status" value="1"/>
</dbReference>
<evidence type="ECO:0000256" key="6">
    <source>
        <dbReference type="SAM" id="MobiDB-lite"/>
    </source>
</evidence>
<feature type="DNA-binding region" description="HMG box" evidence="5">
    <location>
        <begin position="142"/>
        <end position="210"/>
    </location>
</feature>
<dbReference type="InterPro" id="IPR009071">
    <property type="entry name" value="HMG_box_dom"/>
</dbReference>
<dbReference type="PANTHER" id="PTHR10270">
    <property type="entry name" value="SOX TRANSCRIPTION FACTOR"/>
    <property type="match status" value="1"/>
</dbReference>
<evidence type="ECO:0000256" key="3">
    <source>
        <dbReference type="ARBA" id="ARBA00023163"/>
    </source>
</evidence>
<evidence type="ECO:0000313" key="8">
    <source>
        <dbReference type="EMBL" id="CAH1121914.1"/>
    </source>
</evidence>
<dbReference type="CDD" id="cd22032">
    <property type="entry name" value="HMG-box_SoxF"/>
    <property type="match status" value="1"/>
</dbReference>
<feature type="region of interest" description="Disordered" evidence="6">
    <location>
        <begin position="204"/>
        <end position="247"/>
    </location>
</feature>
<protein>
    <recommendedName>
        <fullName evidence="7">HMG box domain-containing protein</fullName>
    </recommendedName>
</protein>
<feature type="region of interest" description="Disordered" evidence="6">
    <location>
        <begin position="450"/>
        <end position="474"/>
    </location>
</feature>
<feature type="region of interest" description="Disordered" evidence="6">
    <location>
        <begin position="272"/>
        <end position="362"/>
    </location>
</feature>
<name>A0A9P0GNU2_9CUCU</name>
<feature type="region of interest" description="Disordered" evidence="6">
    <location>
        <begin position="488"/>
        <end position="508"/>
    </location>
</feature>
<dbReference type="PANTHER" id="PTHR10270:SF317">
    <property type="entry name" value="TRANSCRIPTION FACTOR SOX-15-RELATED"/>
    <property type="match status" value="1"/>
</dbReference>
<feature type="compositionally biased region" description="Basic residues" evidence="6">
    <location>
        <begin position="209"/>
        <end position="221"/>
    </location>
</feature>
<dbReference type="SUPFAM" id="SSF47095">
    <property type="entry name" value="HMG-box"/>
    <property type="match status" value="1"/>
</dbReference>
<dbReference type="InterPro" id="IPR050140">
    <property type="entry name" value="SRY-related_HMG-box_TF-like"/>
</dbReference>
<keyword evidence="2 5" id="KW-0238">DNA-binding</keyword>
<feature type="compositionally biased region" description="Polar residues" evidence="6">
    <location>
        <begin position="22"/>
        <end position="35"/>
    </location>
</feature>
<evidence type="ECO:0000256" key="4">
    <source>
        <dbReference type="ARBA" id="ARBA00023242"/>
    </source>
</evidence>
<dbReference type="SMART" id="SM00398">
    <property type="entry name" value="HMG"/>
    <property type="match status" value="1"/>
</dbReference>
<feature type="region of interest" description="Disordered" evidence="6">
    <location>
        <begin position="21"/>
        <end position="46"/>
    </location>
</feature>
<dbReference type="Gene3D" id="1.10.30.10">
    <property type="entry name" value="High mobility group box domain"/>
    <property type="match status" value="1"/>
</dbReference>
<reference evidence="8" key="1">
    <citation type="submission" date="2022-01" db="EMBL/GenBank/DDBJ databases">
        <authorList>
            <person name="King R."/>
        </authorList>
    </citation>
    <scope>NUCLEOTIDE SEQUENCE</scope>
</reference>
<accession>A0A9P0GNU2</accession>
<dbReference type="GO" id="GO:0000978">
    <property type="term" value="F:RNA polymerase II cis-regulatory region sequence-specific DNA binding"/>
    <property type="evidence" value="ECO:0007669"/>
    <property type="project" value="TreeGrafter"/>
</dbReference>
<evidence type="ECO:0000256" key="5">
    <source>
        <dbReference type="PROSITE-ProRule" id="PRU00267"/>
    </source>
</evidence>
<keyword evidence="9" id="KW-1185">Reference proteome</keyword>
<feature type="compositionally biased region" description="Low complexity" evidence="6">
    <location>
        <begin position="329"/>
        <end position="340"/>
    </location>
</feature>
<dbReference type="GO" id="GO:0005634">
    <property type="term" value="C:nucleus"/>
    <property type="evidence" value="ECO:0007669"/>
    <property type="project" value="UniProtKB-UniRule"/>
</dbReference>
<dbReference type="GO" id="GO:0030154">
    <property type="term" value="P:cell differentiation"/>
    <property type="evidence" value="ECO:0007669"/>
    <property type="project" value="TreeGrafter"/>
</dbReference>
<dbReference type="EMBL" id="OU892277">
    <property type="protein sequence ID" value="CAH1121914.1"/>
    <property type="molecule type" value="Genomic_DNA"/>
</dbReference>
<dbReference type="Proteomes" id="UP001152799">
    <property type="component" value="Chromosome 1"/>
</dbReference>
<proteinExistence type="predicted"/>
<evidence type="ECO:0000256" key="2">
    <source>
        <dbReference type="ARBA" id="ARBA00023125"/>
    </source>
</evidence>
<evidence type="ECO:0000313" key="9">
    <source>
        <dbReference type="Proteomes" id="UP001152799"/>
    </source>
</evidence>
<organism evidence="8 9">
    <name type="scientific">Ceutorhynchus assimilis</name>
    <name type="common">cabbage seed weevil</name>
    <dbReference type="NCBI Taxonomy" id="467358"/>
    <lineage>
        <taxon>Eukaryota</taxon>
        <taxon>Metazoa</taxon>
        <taxon>Ecdysozoa</taxon>
        <taxon>Arthropoda</taxon>
        <taxon>Hexapoda</taxon>
        <taxon>Insecta</taxon>
        <taxon>Pterygota</taxon>
        <taxon>Neoptera</taxon>
        <taxon>Endopterygota</taxon>
        <taxon>Coleoptera</taxon>
        <taxon>Polyphaga</taxon>
        <taxon>Cucujiformia</taxon>
        <taxon>Curculionidae</taxon>
        <taxon>Ceutorhynchinae</taxon>
        <taxon>Ceutorhynchus</taxon>
    </lineage>
</organism>
<dbReference type="GO" id="GO:0001228">
    <property type="term" value="F:DNA-binding transcription activator activity, RNA polymerase II-specific"/>
    <property type="evidence" value="ECO:0007669"/>
    <property type="project" value="TreeGrafter"/>
</dbReference>
<dbReference type="InterPro" id="IPR036910">
    <property type="entry name" value="HMG_box_dom_sf"/>
</dbReference>
<sequence>MMASDEDCNPYPNYQLIEEQACTPSPSSAQSNHYNCLSPSNSPSPLLQQYQLSRYPQDYSTGDPQDNMIPASQVLPQALPKNEQMWVGTSGMDTYAEYRTYDNRFDYSRQYNESMPVFAARTGFPHKIGPNQSQKASKEARIRRPMNAFMVWAKVERKKLADENPDLHNADLSKMLGKKWRSLTPQDRRPFVEEAERLRVIHMTEHPNYKYRPRRRKHNKQRAAPGGGPTRAAGSLPSPGLASMSPRYQGYVPNNAGLSPTVAGYASPMDFPSPSSASGEPQQRFSPDNYKFNNYPYSYQTFPTQKSPYSMQTPDTSPTHSPEPKPSPQEESSSNVSQQNNDKKLPTPELSPLEEDNRGSSINRVQTFKQIYTNTQPITAVPMSNGMYVMCTNKSSVEQGHVVTGTFYPPVATSQDQQMLGISQPTSMSSVIANPSQYYSSGMGYYSPSYEQQQGQDSKEGFIGYQQDSKPPSQYMHYKTASSIEESYQHQEFHHQHHHHQDSSHQHLVQTYLPGERSDADSEVDGQEFDKYLAAETRNIDSNHNYHNRGDNVAPSSVINSGYSYNNHTSVILQTAPNNNNMSELRPEVYDLATATTNGVGMVAPKSEDEFSEILAGVRKTCFST</sequence>
<dbReference type="OrthoDB" id="1919336at2759"/>
<keyword evidence="1" id="KW-0805">Transcription regulation</keyword>
<gene>
    <name evidence="8" type="ORF">CEUTPL_LOCUS1012</name>
</gene>
<evidence type="ECO:0000256" key="1">
    <source>
        <dbReference type="ARBA" id="ARBA00023015"/>
    </source>
</evidence>
<feature type="compositionally biased region" description="Low complexity" evidence="6">
    <location>
        <begin position="37"/>
        <end position="46"/>
    </location>
</feature>
<dbReference type="AlphaFoldDB" id="A0A9P0GNU2"/>
<feature type="compositionally biased region" description="Polar residues" evidence="6">
    <location>
        <begin position="273"/>
        <end position="320"/>
    </location>
</feature>